<dbReference type="InterPro" id="IPR020843">
    <property type="entry name" value="ER"/>
</dbReference>
<evidence type="ECO:0000259" key="1">
    <source>
        <dbReference type="SMART" id="SM00829"/>
    </source>
</evidence>
<name>A0ABY8WBS1_9ACTN</name>
<dbReference type="Pfam" id="PF08240">
    <property type="entry name" value="ADH_N"/>
    <property type="match status" value="1"/>
</dbReference>
<dbReference type="InterPro" id="IPR036291">
    <property type="entry name" value="NAD(P)-bd_dom_sf"/>
</dbReference>
<keyword evidence="3" id="KW-1185">Reference proteome</keyword>
<reference evidence="2 3" key="1">
    <citation type="submission" date="2023-06" db="EMBL/GenBank/DDBJ databases">
        <authorList>
            <person name="Yushchuk O."/>
            <person name="Binda E."/>
            <person name="Ruckert-Reed C."/>
            <person name="Fedorenko V."/>
            <person name="Kalinowski J."/>
            <person name="Marinelli F."/>
        </authorList>
    </citation>
    <scope>NUCLEOTIDE SEQUENCE [LARGE SCALE GENOMIC DNA]</scope>
    <source>
        <strain evidence="2 3">NRRL 3884</strain>
    </source>
</reference>
<dbReference type="Pfam" id="PF13602">
    <property type="entry name" value="ADH_zinc_N_2"/>
    <property type="match status" value="1"/>
</dbReference>
<dbReference type="PANTHER" id="PTHR44013:SF1">
    <property type="entry name" value="ZINC-TYPE ALCOHOL DEHYDROGENASE-LIKE PROTEIN C16A3.02C"/>
    <property type="match status" value="1"/>
</dbReference>
<evidence type="ECO:0000313" key="2">
    <source>
        <dbReference type="EMBL" id="WIM94576.1"/>
    </source>
</evidence>
<dbReference type="EMBL" id="CP126980">
    <property type="protein sequence ID" value="WIM94576.1"/>
    <property type="molecule type" value="Genomic_DNA"/>
</dbReference>
<dbReference type="Gene3D" id="3.90.180.10">
    <property type="entry name" value="Medium-chain alcohol dehydrogenases, catalytic domain"/>
    <property type="match status" value="1"/>
</dbReference>
<dbReference type="RefSeq" id="WP_284915798.1">
    <property type="nucleotide sequence ID" value="NZ_CP126980.1"/>
</dbReference>
<sequence>MRAVLQDVYGDAGVLQVRDVDRPVPKPGEVLVRVVAAGVDPGVWHMMTGRPWAMRPVTGIRTPKIQIRGRDLAGVVEAVGSDGTGFHPGDEVYGTTSTGSFAEFATASADRLAAKPANLSFEQAAVVPVSGTTALQAIRDTARVRAGQRVLVVGAGGGIGSFAVQLAFAAGADVTGVCSAGKAELVRSFGATDVLDYRTEEVDARGPVFDVIIDIAGNRPLSLLRRALTPRGTLVLIGGEARGTALLGGMSRPWIAAPLNSLVSRQRLVGMITKENADDLRALAELLENGTLRAAVERAFPLSHAADAIRLIGSGHSRGKLVITV</sequence>
<accession>A0ABY8WBS1</accession>
<dbReference type="Proteomes" id="UP001240150">
    <property type="component" value="Chromosome"/>
</dbReference>
<protein>
    <submittedName>
        <fullName evidence="2">NAD(P)-dependent alcohol dehydrogenase</fullName>
    </submittedName>
</protein>
<evidence type="ECO:0000313" key="3">
    <source>
        <dbReference type="Proteomes" id="UP001240150"/>
    </source>
</evidence>
<dbReference type="PANTHER" id="PTHR44013">
    <property type="entry name" value="ZINC-TYPE ALCOHOL DEHYDROGENASE-LIKE PROTEIN C16A3.02C"/>
    <property type="match status" value="1"/>
</dbReference>
<dbReference type="CDD" id="cd08267">
    <property type="entry name" value="MDR1"/>
    <property type="match status" value="1"/>
</dbReference>
<dbReference type="Gene3D" id="3.40.50.720">
    <property type="entry name" value="NAD(P)-binding Rossmann-like Domain"/>
    <property type="match status" value="1"/>
</dbReference>
<dbReference type="SUPFAM" id="SSF50129">
    <property type="entry name" value="GroES-like"/>
    <property type="match status" value="1"/>
</dbReference>
<dbReference type="SUPFAM" id="SSF51735">
    <property type="entry name" value="NAD(P)-binding Rossmann-fold domains"/>
    <property type="match status" value="1"/>
</dbReference>
<dbReference type="InterPro" id="IPR013154">
    <property type="entry name" value="ADH-like_N"/>
</dbReference>
<proteinExistence type="predicted"/>
<feature type="domain" description="Enoyl reductase (ER)" evidence="1">
    <location>
        <begin position="10"/>
        <end position="323"/>
    </location>
</feature>
<organism evidence="2 3">
    <name type="scientific">Actinoplanes oblitus</name>
    <dbReference type="NCBI Taxonomy" id="3040509"/>
    <lineage>
        <taxon>Bacteria</taxon>
        <taxon>Bacillati</taxon>
        <taxon>Actinomycetota</taxon>
        <taxon>Actinomycetes</taxon>
        <taxon>Micromonosporales</taxon>
        <taxon>Micromonosporaceae</taxon>
        <taxon>Actinoplanes</taxon>
    </lineage>
</organism>
<dbReference type="SMART" id="SM00829">
    <property type="entry name" value="PKS_ER"/>
    <property type="match status" value="1"/>
</dbReference>
<gene>
    <name evidence="2" type="ORF">ACTOB_006609</name>
</gene>
<dbReference type="InterPro" id="IPR052733">
    <property type="entry name" value="Chloroplast_QOR"/>
</dbReference>
<dbReference type="InterPro" id="IPR011032">
    <property type="entry name" value="GroES-like_sf"/>
</dbReference>